<dbReference type="Proteomes" id="UP000054495">
    <property type="component" value="Unassembled WGS sequence"/>
</dbReference>
<evidence type="ECO:0000313" key="1">
    <source>
        <dbReference type="EMBL" id="EPB69656.1"/>
    </source>
</evidence>
<proteinExistence type="predicted"/>
<evidence type="ECO:0008006" key="3">
    <source>
        <dbReference type="Google" id="ProtNLM"/>
    </source>
</evidence>
<evidence type="ECO:0000313" key="2">
    <source>
        <dbReference type="Proteomes" id="UP000054495"/>
    </source>
</evidence>
<protein>
    <recommendedName>
        <fullName evidence="3">Reverse transcriptase domain-containing protein</fullName>
    </recommendedName>
</protein>
<organism evidence="1 2">
    <name type="scientific">Ancylostoma ceylanicum</name>
    <dbReference type="NCBI Taxonomy" id="53326"/>
    <lineage>
        <taxon>Eukaryota</taxon>
        <taxon>Metazoa</taxon>
        <taxon>Ecdysozoa</taxon>
        <taxon>Nematoda</taxon>
        <taxon>Chromadorea</taxon>
        <taxon>Rhabditida</taxon>
        <taxon>Rhabditina</taxon>
        <taxon>Rhabditomorpha</taxon>
        <taxon>Strongyloidea</taxon>
        <taxon>Ancylostomatidae</taxon>
        <taxon>Ancylostomatinae</taxon>
        <taxon>Ancylostoma</taxon>
    </lineage>
</organism>
<reference evidence="1 2" key="1">
    <citation type="submission" date="2013-05" db="EMBL/GenBank/DDBJ databases">
        <title>Draft genome of the parasitic nematode Anyclostoma ceylanicum.</title>
        <authorList>
            <person name="Mitreva M."/>
        </authorList>
    </citation>
    <scope>NUCLEOTIDE SEQUENCE [LARGE SCALE GENOMIC DNA]</scope>
</reference>
<name>A0A0D6LI80_9BILA</name>
<sequence length="223" mass="25715">MIKTLDMIRQRGAAAAASNYQLTSEPAKRCREAMKEDLKERREAVLAEAAESVRNIGNTSRDFANRKTKLTALQRPGGTISSSRRVMEKIIYDFYLELFDSQVHLPPLYLRKDGYCEQAEFRKGFSKIDHIHMVTRLIEVSREYKTPLCLTFIDLRKTFGTVETEAILEALGSNCVLGQYIRIIRELYGNFTTRISSFYNDITIRQERGSLRHCAVETIHRHS</sequence>
<keyword evidence="2" id="KW-1185">Reference proteome</keyword>
<dbReference type="EMBL" id="KE125267">
    <property type="protein sequence ID" value="EPB69656.1"/>
    <property type="molecule type" value="Genomic_DNA"/>
</dbReference>
<accession>A0A0D6LI80</accession>
<gene>
    <name evidence="1" type="ORF">ANCCEY_11253</name>
</gene>
<dbReference type="AlphaFoldDB" id="A0A0D6LI80"/>